<dbReference type="Gene3D" id="1.10.443.10">
    <property type="entry name" value="Intergrase catalytic core"/>
    <property type="match status" value="1"/>
</dbReference>
<dbReference type="Gene3D" id="1.10.150.130">
    <property type="match status" value="1"/>
</dbReference>
<dbReference type="PROSITE" id="PS51900">
    <property type="entry name" value="CB"/>
    <property type="match status" value="1"/>
</dbReference>
<dbReference type="InterPro" id="IPR002104">
    <property type="entry name" value="Integrase_catalytic"/>
</dbReference>
<dbReference type="SUPFAM" id="SSF56349">
    <property type="entry name" value="DNA breaking-rejoining enzymes"/>
    <property type="match status" value="1"/>
</dbReference>
<evidence type="ECO:0000256" key="5">
    <source>
        <dbReference type="PROSITE-ProRule" id="PRU01248"/>
    </source>
</evidence>
<dbReference type="GO" id="GO:0015074">
    <property type="term" value="P:DNA integration"/>
    <property type="evidence" value="ECO:0007669"/>
    <property type="project" value="UniProtKB-KW"/>
</dbReference>
<evidence type="ECO:0000256" key="1">
    <source>
        <dbReference type="ARBA" id="ARBA00008857"/>
    </source>
</evidence>
<evidence type="ECO:0000256" key="2">
    <source>
        <dbReference type="ARBA" id="ARBA00022908"/>
    </source>
</evidence>
<dbReference type="KEGG" id="epl:P4G45_10960"/>
<dbReference type="PROSITE" id="PS51898">
    <property type="entry name" value="TYR_RECOMBINASE"/>
    <property type="match status" value="1"/>
</dbReference>
<gene>
    <name evidence="8" type="ORF">P4G45_10960</name>
</gene>
<evidence type="ECO:0000259" key="7">
    <source>
        <dbReference type="PROSITE" id="PS51900"/>
    </source>
</evidence>
<organism evidence="8">
    <name type="scientific">Edaphobacter paludis</name>
    <dbReference type="NCBI Taxonomy" id="3035702"/>
    <lineage>
        <taxon>Bacteria</taxon>
        <taxon>Pseudomonadati</taxon>
        <taxon>Acidobacteriota</taxon>
        <taxon>Terriglobia</taxon>
        <taxon>Terriglobales</taxon>
        <taxon>Acidobacteriaceae</taxon>
        <taxon>Edaphobacter</taxon>
    </lineage>
</organism>
<dbReference type="InterPro" id="IPR010998">
    <property type="entry name" value="Integrase_recombinase_N"/>
</dbReference>
<dbReference type="EMBL" id="CP121194">
    <property type="protein sequence ID" value="XBH09009.1"/>
    <property type="molecule type" value="Genomic_DNA"/>
</dbReference>
<dbReference type="InterPro" id="IPR013762">
    <property type="entry name" value="Integrase-like_cat_sf"/>
</dbReference>
<dbReference type="InterPro" id="IPR050090">
    <property type="entry name" value="Tyrosine_recombinase_XerCD"/>
</dbReference>
<dbReference type="PANTHER" id="PTHR30349">
    <property type="entry name" value="PHAGE INTEGRASE-RELATED"/>
    <property type="match status" value="1"/>
</dbReference>
<dbReference type="Pfam" id="PF00589">
    <property type="entry name" value="Phage_integrase"/>
    <property type="match status" value="1"/>
</dbReference>
<evidence type="ECO:0000313" key="8">
    <source>
        <dbReference type="EMBL" id="XBH09009.1"/>
    </source>
</evidence>
<dbReference type="GO" id="GO:0003677">
    <property type="term" value="F:DNA binding"/>
    <property type="evidence" value="ECO:0007669"/>
    <property type="project" value="UniProtKB-UniRule"/>
</dbReference>
<comment type="similarity">
    <text evidence="1">Belongs to the 'phage' integrase family.</text>
</comment>
<evidence type="ECO:0000256" key="3">
    <source>
        <dbReference type="ARBA" id="ARBA00023125"/>
    </source>
</evidence>
<dbReference type="GO" id="GO:0006310">
    <property type="term" value="P:DNA recombination"/>
    <property type="evidence" value="ECO:0007669"/>
    <property type="project" value="UniProtKB-KW"/>
</dbReference>
<dbReference type="CDD" id="cd00397">
    <property type="entry name" value="DNA_BRE_C"/>
    <property type="match status" value="1"/>
</dbReference>
<accession>A0AAU7CVG7</accession>
<evidence type="ECO:0000259" key="6">
    <source>
        <dbReference type="PROSITE" id="PS51898"/>
    </source>
</evidence>
<keyword evidence="4" id="KW-0233">DNA recombination</keyword>
<sequence>MLGMVNRAPRTVLSILAVPLITIFVRHSANCPHVDDHFYKRCQCRKSLRYFHDGKQRTVSAKTRSWALAEEAKRKLEGIFRSADTANPVGTVTVEGEGKATIERAVELFLSDKRSQGLDSEVLKKYERELGRFSDFMKRRSRYFPSEIRLEDLTEFRAGWDAQYPSSTTRGKVQERLRAFLRYCYESQLIDRVPRLSPIRVDEVPTLPLSAAQYQKLLNAVANEFPGKKGTRVHALIRLMRFSGLAIRDAVTLERDELTRDVKHGLYRIVTNRQKTGTHVSVPIPPDVADEVKAAMLLNDSERYIFWNTGTGKPQTAVTNWQHDLRRVFRAAGQPEGHPHQLRDTFAVGLLEKGVPLEEVSKLLGHESIKTTERYYAKWVKERQDRLDALVVATWETAPNNVSRPEA</sequence>
<feature type="domain" description="Tyr recombinase" evidence="6">
    <location>
        <begin position="204"/>
        <end position="389"/>
    </location>
</feature>
<feature type="domain" description="Core-binding (CB)" evidence="7">
    <location>
        <begin position="100"/>
        <end position="185"/>
    </location>
</feature>
<keyword evidence="2" id="KW-0229">DNA integration</keyword>
<dbReference type="RefSeq" id="WP_348266518.1">
    <property type="nucleotide sequence ID" value="NZ_CP121194.1"/>
</dbReference>
<dbReference type="InterPro" id="IPR011010">
    <property type="entry name" value="DNA_brk_join_enz"/>
</dbReference>
<name>A0AAU7CVG7_9BACT</name>
<reference evidence="8" key="1">
    <citation type="submission" date="2023-03" db="EMBL/GenBank/DDBJ databases">
        <title>Edaphobacter sp.</title>
        <authorList>
            <person name="Huber K.J."/>
            <person name="Papendorf J."/>
            <person name="Pilke C."/>
            <person name="Bunk B."/>
            <person name="Sproeer C."/>
            <person name="Pester M."/>
        </authorList>
    </citation>
    <scope>NUCLEOTIDE SEQUENCE</scope>
    <source>
        <strain evidence="8">DSM 109919</strain>
    </source>
</reference>
<evidence type="ECO:0000256" key="4">
    <source>
        <dbReference type="ARBA" id="ARBA00023172"/>
    </source>
</evidence>
<dbReference type="InterPro" id="IPR044068">
    <property type="entry name" value="CB"/>
</dbReference>
<dbReference type="PANTHER" id="PTHR30349:SF41">
    <property type="entry name" value="INTEGRASE_RECOMBINASE PROTEIN MJ0367-RELATED"/>
    <property type="match status" value="1"/>
</dbReference>
<keyword evidence="3 5" id="KW-0238">DNA-binding</keyword>
<protein>
    <submittedName>
        <fullName evidence="8">Site-specific integrase</fullName>
    </submittedName>
</protein>
<proteinExistence type="inferred from homology"/>
<dbReference type="AlphaFoldDB" id="A0AAU7CVG7"/>